<comment type="caution">
    <text evidence="2">The sequence shown here is derived from an EMBL/GenBank/DDBJ whole genome shotgun (WGS) entry which is preliminary data.</text>
</comment>
<sequence>MSVHLGSGCAPVARCGDNRAHMKNTILPLQLLVRPSLQDDVRPLILYHGRRCPDGYGAALAAWLYYGDQAEFRGLDHGEIQTAEDLGDLDGRAVYVVDFAFEPALMAQIEAKVSKLVVLDHHKSAAEKLTGYQCRCGVVHFDMNKSGARLAWEFFHPDKPVPGLIRYIEDRDIWKWEFAESAPFLAALDMEERSFARWAEIAAFSPEMEAAFMARGGAMDEKFQSLCAEIASGAQVLVFNGFQGLMVNSPGVFHSQVGDLLAKQSGSFALMWHAGPKGVKVGLRSRSDFNCIPLAESFGGGGHAQACGFKMDNTRLLDLLSAELKADPDASYPLVPAPLLEFDEDGKWIKPKK</sequence>
<accession>A0AA35DAT1</accession>
<dbReference type="PANTHER" id="PTHR46922">
    <property type="entry name" value="DHHA1 DOMAIN PROTEIN"/>
    <property type="match status" value="1"/>
</dbReference>
<dbReference type="PANTHER" id="PTHR46922:SF4">
    <property type="entry name" value="DHHA1 DOMAIN PROTEIN"/>
    <property type="match status" value="1"/>
</dbReference>
<dbReference type="GO" id="GO:0003676">
    <property type="term" value="F:nucleic acid binding"/>
    <property type="evidence" value="ECO:0007669"/>
    <property type="project" value="InterPro"/>
</dbReference>
<gene>
    <name evidence="2" type="ORF">GHA_03316</name>
</gene>
<reference evidence="2" key="1">
    <citation type="submission" date="2020-05" db="EMBL/GenBank/DDBJ databases">
        <authorList>
            <person name="Delgado-Blas J."/>
        </authorList>
    </citation>
    <scope>NUCLEOTIDE SEQUENCE</scope>
    <source>
        <strain evidence="2">BB1454</strain>
    </source>
</reference>
<dbReference type="Pfam" id="PF02272">
    <property type="entry name" value="DHHA1"/>
    <property type="match status" value="1"/>
</dbReference>
<dbReference type="AlphaFoldDB" id="A0AA35DAT1"/>
<dbReference type="Gene3D" id="3.10.310.30">
    <property type="match status" value="1"/>
</dbReference>
<dbReference type="EMBL" id="CAHPSC010000065">
    <property type="protein sequence ID" value="CAB5707397.1"/>
    <property type="molecule type" value="Genomic_DNA"/>
</dbReference>
<dbReference type="SUPFAM" id="SSF64182">
    <property type="entry name" value="DHH phosphoesterases"/>
    <property type="match status" value="1"/>
</dbReference>
<organism evidence="2 3">
    <name type="scientific">Comamonas aquatica</name>
    <dbReference type="NCBI Taxonomy" id="225991"/>
    <lineage>
        <taxon>Bacteria</taxon>
        <taxon>Pseudomonadati</taxon>
        <taxon>Pseudomonadota</taxon>
        <taxon>Betaproteobacteria</taxon>
        <taxon>Burkholderiales</taxon>
        <taxon>Comamonadaceae</taxon>
        <taxon>Comamonas</taxon>
    </lineage>
</organism>
<evidence type="ECO:0000313" key="3">
    <source>
        <dbReference type="Proteomes" id="UP000834458"/>
    </source>
</evidence>
<dbReference type="InterPro" id="IPR038763">
    <property type="entry name" value="DHH_sf"/>
</dbReference>
<proteinExistence type="predicted"/>
<dbReference type="InterPro" id="IPR003156">
    <property type="entry name" value="DHHA1_dom"/>
</dbReference>
<evidence type="ECO:0000259" key="1">
    <source>
        <dbReference type="Pfam" id="PF02272"/>
    </source>
</evidence>
<evidence type="ECO:0000313" key="2">
    <source>
        <dbReference type="EMBL" id="CAB5707397.1"/>
    </source>
</evidence>
<protein>
    <submittedName>
        <fullName evidence="2">Predicted phosphohydrolase (DHH superfamily)</fullName>
    </submittedName>
</protein>
<name>A0AA35DAT1_9BURK</name>
<dbReference type="Proteomes" id="UP000834458">
    <property type="component" value="Unassembled WGS sequence"/>
</dbReference>
<feature type="domain" description="DHHA1" evidence="1">
    <location>
        <begin position="257"/>
        <end position="325"/>
    </location>
</feature>